<reference evidence="10" key="1">
    <citation type="submission" date="2016-04" db="UniProtKB">
        <authorList>
            <consortium name="WormBaseParasite"/>
        </authorList>
    </citation>
    <scope>IDENTIFICATION</scope>
</reference>
<dbReference type="InterPro" id="IPR029033">
    <property type="entry name" value="His_PPase_superfam"/>
</dbReference>
<evidence type="ECO:0000256" key="5">
    <source>
        <dbReference type="ARBA" id="ARBA00022801"/>
    </source>
</evidence>
<accession>A0A158PMK5</accession>
<dbReference type="PANTHER" id="PTHR11567:SF211">
    <property type="entry name" value="PROSTATIC ACID PHOSPHATASE"/>
    <property type="match status" value="1"/>
</dbReference>
<evidence type="ECO:0000256" key="7">
    <source>
        <dbReference type="ARBA" id="ARBA00023180"/>
    </source>
</evidence>
<keyword evidence="5" id="KW-0378">Hydrolase</keyword>
<dbReference type="InterPro" id="IPR050645">
    <property type="entry name" value="Histidine_acid_phosphatase"/>
</dbReference>
<evidence type="ECO:0000256" key="2">
    <source>
        <dbReference type="ARBA" id="ARBA00005375"/>
    </source>
</evidence>
<dbReference type="PANTHER" id="PTHR11567">
    <property type="entry name" value="ACID PHOSPHATASE-RELATED"/>
    <property type="match status" value="1"/>
</dbReference>
<name>A0A158PMK5_ANGCS</name>
<keyword evidence="9" id="KW-1185">Reference proteome</keyword>
<protein>
    <recommendedName>
        <fullName evidence="3">acid phosphatase</fullName>
        <ecNumber evidence="3">3.1.3.2</ecNumber>
    </recommendedName>
</protein>
<dbReference type="InterPro" id="IPR000560">
    <property type="entry name" value="His_Pase_clade-2"/>
</dbReference>
<keyword evidence="7" id="KW-0325">Glycoprotein</keyword>
<evidence type="ECO:0000313" key="8">
    <source>
        <dbReference type="EMBL" id="VDM64514.1"/>
    </source>
</evidence>
<proteinExistence type="inferred from homology"/>
<gene>
    <name evidence="8" type="ORF">ACOC_LOCUS12929</name>
</gene>
<dbReference type="GO" id="GO:0003993">
    <property type="term" value="F:acid phosphatase activity"/>
    <property type="evidence" value="ECO:0007669"/>
    <property type="project" value="UniProtKB-EC"/>
</dbReference>
<dbReference type="STRING" id="334426.A0A158PMK5"/>
<dbReference type="Pfam" id="PF00328">
    <property type="entry name" value="His_Phos_2"/>
    <property type="match status" value="1"/>
</dbReference>
<dbReference type="AlphaFoldDB" id="A0A158PMK5"/>
<keyword evidence="4" id="KW-0732">Signal</keyword>
<organism evidence="10">
    <name type="scientific">Angiostrongylus costaricensis</name>
    <name type="common">Nematode worm</name>
    <dbReference type="NCBI Taxonomy" id="334426"/>
    <lineage>
        <taxon>Eukaryota</taxon>
        <taxon>Metazoa</taxon>
        <taxon>Ecdysozoa</taxon>
        <taxon>Nematoda</taxon>
        <taxon>Chromadorea</taxon>
        <taxon>Rhabditida</taxon>
        <taxon>Rhabditina</taxon>
        <taxon>Rhabditomorpha</taxon>
        <taxon>Strongyloidea</taxon>
        <taxon>Metastrongylidae</taxon>
        <taxon>Angiostrongylus</taxon>
    </lineage>
</organism>
<keyword evidence="6" id="KW-1015">Disulfide bond</keyword>
<comment type="similarity">
    <text evidence="2">Belongs to the histidine acid phosphatase family.</text>
</comment>
<evidence type="ECO:0000256" key="1">
    <source>
        <dbReference type="ARBA" id="ARBA00000032"/>
    </source>
</evidence>
<dbReference type="OMA" id="MFPNATP"/>
<evidence type="ECO:0000256" key="3">
    <source>
        <dbReference type="ARBA" id="ARBA00012646"/>
    </source>
</evidence>
<evidence type="ECO:0000313" key="10">
    <source>
        <dbReference type="WBParaSite" id="ACOC_0001292801-mRNA-1"/>
    </source>
</evidence>
<sequence>MMYADHQRTVTEYWTSKFEYYAPVYETDKARCSPSGEVRVEGKLLFSVLGGPPVEENSGQMCTLLYLLSSLVMVISEELILVQTKGLDQAHKLGLSLRRRYVDNGFLDARYLPSEVVFRSSAVERCLMTASATASSMFNLTENGHPTAVPIFTVPKEKDDICRARIQCPFVVDEMKQITDITDQSVDLQRILDELFAQEAKRLNFTHIVERDRIRQFEPIFFEHDSGLAVPQWFNDDARKEANHLLDLTIEFISGTGRFHSPKWILTRSGKLLYTILNNQRKAVEDALNGTKFFGFTTHDVLISPLLDSMGVLNVALAPKGRPDFVATVVFELWKNDTQHYVKVLYRRNTESNEFTNLTPMIKSCGGGNACEIKVFEEAVRTFQTEHPEVLCNKLNIKQDSDRNSGIPGEHLLGLIYGKPMKIGYHLILASSL</sequence>
<dbReference type="EMBL" id="UYYA01005324">
    <property type="protein sequence ID" value="VDM64514.1"/>
    <property type="molecule type" value="Genomic_DNA"/>
</dbReference>
<dbReference type="Gene3D" id="3.40.50.1240">
    <property type="entry name" value="Phosphoglycerate mutase-like"/>
    <property type="match status" value="1"/>
</dbReference>
<reference evidence="8 9" key="2">
    <citation type="submission" date="2018-11" db="EMBL/GenBank/DDBJ databases">
        <authorList>
            <consortium name="Pathogen Informatics"/>
        </authorList>
    </citation>
    <scope>NUCLEOTIDE SEQUENCE [LARGE SCALE GENOMIC DNA]</scope>
    <source>
        <strain evidence="8 9">Costa Rica</strain>
    </source>
</reference>
<evidence type="ECO:0000256" key="6">
    <source>
        <dbReference type="ARBA" id="ARBA00023157"/>
    </source>
</evidence>
<evidence type="ECO:0000313" key="9">
    <source>
        <dbReference type="Proteomes" id="UP000267027"/>
    </source>
</evidence>
<dbReference type="WBParaSite" id="ACOC_0001292801-mRNA-1">
    <property type="protein sequence ID" value="ACOC_0001292801-mRNA-1"/>
    <property type="gene ID" value="ACOC_0001292801"/>
</dbReference>
<dbReference type="CDD" id="cd07061">
    <property type="entry name" value="HP_HAP_like"/>
    <property type="match status" value="1"/>
</dbReference>
<evidence type="ECO:0000256" key="4">
    <source>
        <dbReference type="ARBA" id="ARBA00022729"/>
    </source>
</evidence>
<comment type="catalytic activity">
    <reaction evidence="1">
        <text>a phosphate monoester + H2O = an alcohol + phosphate</text>
        <dbReference type="Rhea" id="RHEA:15017"/>
        <dbReference type="ChEBI" id="CHEBI:15377"/>
        <dbReference type="ChEBI" id="CHEBI:30879"/>
        <dbReference type="ChEBI" id="CHEBI:43474"/>
        <dbReference type="ChEBI" id="CHEBI:67140"/>
        <dbReference type="EC" id="3.1.3.2"/>
    </reaction>
</comment>
<dbReference type="OrthoDB" id="10257284at2759"/>
<dbReference type="EC" id="3.1.3.2" evidence="3"/>
<dbReference type="Proteomes" id="UP000267027">
    <property type="component" value="Unassembled WGS sequence"/>
</dbReference>
<dbReference type="SUPFAM" id="SSF53254">
    <property type="entry name" value="Phosphoglycerate mutase-like"/>
    <property type="match status" value="1"/>
</dbReference>